<dbReference type="Proteomes" id="UP000682928">
    <property type="component" value="Chromosome"/>
</dbReference>
<reference evidence="4" key="1">
    <citation type="submission" date="2021-04" db="EMBL/GenBank/DDBJ databases">
        <title>Difference and commonality of drug resistance evolution in various bacteria. and drug sensitivity profiles.</title>
        <authorList>
            <person name="Maeda T."/>
            <person name="Shibai A."/>
            <person name="Kawada K."/>
            <person name="Kotani H."/>
            <person name="Tarusawa Y."/>
            <person name="Tanabe K."/>
            <person name="Furusawa C."/>
        </authorList>
    </citation>
    <scope>NUCLEOTIDE SEQUENCE</scope>
    <source>
        <strain evidence="4">JCM 8580</strain>
    </source>
</reference>
<protein>
    <submittedName>
        <fullName evidence="4">Mannosyl-3-phosphoglycerate phosphatase</fullName>
    </submittedName>
</protein>
<keyword evidence="1" id="KW-0479">Metal-binding</keyword>
<dbReference type="SUPFAM" id="SSF56784">
    <property type="entry name" value="HAD-like"/>
    <property type="match status" value="1"/>
</dbReference>
<dbReference type="PANTHER" id="PTHR10000">
    <property type="entry name" value="PHOSPHOSERINE PHOSPHATASE"/>
    <property type="match status" value="1"/>
</dbReference>
<dbReference type="PANTHER" id="PTHR10000:SF8">
    <property type="entry name" value="HAD SUPERFAMILY HYDROLASE-LIKE, TYPE 3"/>
    <property type="match status" value="1"/>
</dbReference>
<dbReference type="NCBIfam" id="NF002976">
    <property type="entry name" value="PRK03669.1"/>
    <property type="match status" value="1"/>
</dbReference>
<dbReference type="Pfam" id="PF08282">
    <property type="entry name" value="Hydrolase_3"/>
    <property type="match status" value="1"/>
</dbReference>
<dbReference type="GO" id="GO:0051479">
    <property type="term" value="P:mannosylglycerate biosynthetic process"/>
    <property type="evidence" value="ECO:0007669"/>
    <property type="project" value="InterPro"/>
</dbReference>
<sequence>MPTLHDPLLVFSDLDGTLLDSHTYDWQPAAEWLSRLGQHNIPVILCSSKTAADMLALQKSLGLKDLPFIAENGAVIQLDTRWQDHADYPRLINGATHDEVVKVLTQLREQNGYKFTLFSEMEDRVLAEVTGLTPAQAALARLHEASETLIWRDSDERMALFSDTLAGLGLRFMQGARYWHVLDESGGKDQAVNWLTKQYRQRDGHPHITLGLGDGPNDAPLLDNVDFAVVVKGLNRDGVALRNDDPDRVYRTELKGPAGWREGLDYWLGEP</sequence>
<keyword evidence="2" id="KW-0378">Hydrolase</keyword>
<dbReference type="GO" id="GO:0050531">
    <property type="term" value="F:mannosyl-3-phosphoglycerate phosphatase activity"/>
    <property type="evidence" value="ECO:0007669"/>
    <property type="project" value="InterPro"/>
</dbReference>
<dbReference type="SFLD" id="SFLDS00003">
    <property type="entry name" value="Haloacid_Dehalogenase"/>
    <property type="match status" value="1"/>
</dbReference>
<keyword evidence="3" id="KW-0460">Magnesium</keyword>
<dbReference type="Gene3D" id="3.40.50.1000">
    <property type="entry name" value="HAD superfamily/HAD-like"/>
    <property type="match status" value="1"/>
</dbReference>
<dbReference type="AlphaFoldDB" id="A0AA86IVL1"/>
<dbReference type="InterPro" id="IPR036412">
    <property type="entry name" value="HAD-like_sf"/>
</dbReference>
<organism evidence="4 5">
    <name type="scientific">Enterobacter kobei</name>
    <dbReference type="NCBI Taxonomy" id="208224"/>
    <lineage>
        <taxon>Bacteria</taxon>
        <taxon>Pseudomonadati</taxon>
        <taxon>Pseudomonadota</taxon>
        <taxon>Gammaproteobacteria</taxon>
        <taxon>Enterobacterales</taxon>
        <taxon>Enterobacteriaceae</taxon>
        <taxon>Enterobacter</taxon>
        <taxon>Enterobacter cloacae complex</taxon>
    </lineage>
</organism>
<evidence type="ECO:0000256" key="3">
    <source>
        <dbReference type="ARBA" id="ARBA00022842"/>
    </source>
</evidence>
<evidence type="ECO:0000313" key="4">
    <source>
        <dbReference type="EMBL" id="BCU55082.1"/>
    </source>
</evidence>
<dbReference type="NCBIfam" id="TIGR01484">
    <property type="entry name" value="HAD-SF-IIB"/>
    <property type="match status" value="1"/>
</dbReference>
<dbReference type="NCBIfam" id="TIGR01486">
    <property type="entry name" value="HAD-SF-IIB-MPGP"/>
    <property type="match status" value="1"/>
</dbReference>
<dbReference type="InterPro" id="IPR023214">
    <property type="entry name" value="HAD_sf"/>
</dbReference>
<dbReference type="NCBIfam" id="TIGR02463">
    <property type="entry name" value="MPGP_rel"/>
    <property type="match status" value="1"/>
</dbReference>
<dbReference type="GO" id="GO:0005829">
    <property type="term" value="C:cytosol"/>
    <property type="evidence" value="ECO:0007669"/>
    <property type="project" value="TreeGrafter"/>
</dbReference>
<dbReference type="InterPro" id="IPR006381">
    <property type="entry name" value="HAD-SF-IIB-MPGP"/>
</dbReference>
<dbReference type="EMBL" id="AP024590">
    <property type="protein sequence ID" value="BCU55082.1"/>
    <property type="molecule type" value="Genomic_DNA"/>
</dbReference>
<dbReference type="CDD" id="cd07507">
    <property type="entry name" value="HAD_Pase"/>
    <property type="match status" value="1"/>
</dbReference>
<dbReference type="InterPro" id="IPR006379">
    <property type="entry name" value="HAD-SF_hydro_IIB"/>
</dbReference>
<evidence type="ECO:0000313" key="5">
    <source>
        <dbReference type="Proteomes" id="UP000682928"/>
    </source>
</evidence>
<dbReference type="Gene3D" id="3.30.980.20">
    <property type="entry name" value="Putative mannosyl-3-phosphoglycerate phosphatase, domain 2"/>
    <property type="match status" value="1"/>
</dbReference>
<dbReference type="SFLD" id="SFLDG01142">
    <property type="entry name" value="C2.B.2:_Mannosyl-3-phosphoglyc"/>
    <property type="match status" value="1"/>
</dbReference>
<dbReference type="RefSeq" id="WP_088218980.1">
    <property type="nucleotide sequence ID" value="NZ_AP024590.1"/>
</dbReference>
<name>A0AA86IVL1_9ENTR</name>
<proteinExistence type="predicted"/>
<gene>
    <name evidence="4" type="primary">yedP</name>
    <name evidence="4" type="ORF">ENKO_16760</name>
</gene>
<dbReference type="GO" id="GO:0000287">
    <property type="term" value="F:magnesium ion binding"/>
    <property type="evidence" value="ECO:0007669"/>
    <property type="project" value="TreeGrafter"/>
</dbReference>
<dbReference type="SFLD" id="SFLDG01140">
    <property type="entry name" value="C2.B:_Phosphomannomutase_and_P"/>
    <property type="match status" value="1"/>
</dbReference>
<evidence type="ECO:0000256" key="1">
    <source>
        <dbReference type="ARBA" id="ARBA00022723"/>
    </source>
</evidence>
<accession>A0AA86IVL1</accession>
<evidence type="ECO:0000256" key="2">
    <source>
        <dbReference type="ARBA" id="ARBA00022801"/>
    </source>
</evidence>